<evidence type="ECO:0000256" key="3">
    <source>
        <dbReference type="ARBA" id="ARBA00023015"/>
    </source>
</evidence>
<feature type="compositionally biased region" description="Polar residues" evidence="6">
    <location>
        <begin position="603"/>
        <end position="622"/>
    </location>
</feature>
<evidence type="ECO:0000256" key="6">
    <source>
        <dbReference type="SAM" id="MobiDB-lite"/>
    </source>
</evidence>
<dbReference type="GO" id="GO:0006351">
    <property type="term" value="P:DNA-templated transcription"/>
    <property type="evidence" value="ECO:0007669"/>
    <property type="project" value="InterPro"/>
</dbReference>
<organism evidence="8 9">
    <name type="scientific">Hesseltinella vesiculosa</name>
    <dbReference type="NCBI Taxonomy" id="101127"/>
    <lineage>
        <taxon>Eukaryota</taxon>
        <taxon>Fungi</taxon>
        <taxon>Fungi incertae sedis</taxon>
        <taxon>Mucoromycota</taxon>
        <taxon>Mucoromycotina</taxon>
        <taxon>Mucoromycetes</taxon>
        <taxon>Mucorales</taxon>
        <taxon>Cunninghamellaceae</taxon>
        <taxon>Hesseltinella</taxon>
    </lineage>
</organism>
<dbReference type="Proteomes" id="UP000242146">
    <property type="component" value="Unassembled WGS sequence"/>
</dbReference>
<dbReference type="OrthoDB" id="2285422at2759"/>
<evidence type="ECO:0000256" key="4">
    <source>
        <dbReference type="ARBA" id="ARBA00023163"/>
    </source>
</evidence>
<keyword evidence="9" id="KW-1185">Reference proteome</keyword>
<evidence type="ECO:0000259" key="7">
    <source>
        <dbReference type="Pfam" id="PF04082"/>
    </source>
</evidence>
<dbReference type="GO" id="GO:0005634">
    <property type="term" value="C:nucleus"/>
    <property type="evidence" value="ECO:0007669"/>
    <property type="project" value="UniProtKB-SubCell"/>
</dbReference>
<protein>
    <recommendedName>
        <fullName evidence="7">Xylanolytic transcriptional activator regulatory domain-containing protein</fullName>
    </recommendedName>
</protein>
<dbReference type="AlphaFoldDB" id="A0A1X2G9W7"/>
<dbReference type="Pfam" id="PF04082">
    <property type="entry name" value="Fungal_trans"/>
    <property type="match status" value="1"/>
</dbReference>
<evidence type="ECO:0000256" key="2">
    <source>
        <dbReference type="ARBA" id="ARBA00022723"/>
    </source>
</evidence>
<accession>A0A1X2G9W7</accession>
<evidence type="ECO:0000313" key="9">
    <source>
        <dbReference type="Proteomes" id="UP000242146"/>
    </source>
</evidence>
<dbReference type="PANTHER" id="PTHR47338:SF5">
    <property type="entry name" value="ZN(II)2CYS6 TRANSCRIPTION FACTOR (EUROFUNG)"/>
    <property type="match status" value="1"/>
</dbReference>
<dbReference type="GO" id="GO:0003677">
    <property type="term" value="F:DNA binding"/>
    <property type="evidence" value="ECO:0007669"/>
    <property type="project" value="InterPro"/>
</dbReference>
<sequence length="713" mass="79983">MLMSSPVPTALNLDALHTFLSKFSLSYTNAGIHMKANITSASEFRTLLDAFDQLTVQPGSDNDDGLVIPTSPTKRNSVVLYRNKSCKSVPINVLQAAGLLGLERVKSNHHGGMTLRQIADLCVNTYFSCWVRCLPVLDRQEFMAWYFTQSSPEDSLIVNAICCLAFRQVVSHHCPPGLQAFVHDPDMVHDQEEFFFQRTRNALAQSFDEPDRYTVAALAFLCARAAPSRRQHYGGLAVSLLQQLAIYPRMKLPQRRPSSASTLSSSPSSNSSCDQYHHHHHHQDNTQDDYTLEMDTRLWWFIWQIDFALWTAGLPKLTPLLRRPNDRYDQVDLPMVHPQDPLDMHVPVLAQHHTLILWHIQVDLTSLYEQDAELTSEQLSDFDDRLDEFYQALPEGLKFDAHNKPKTPDQELASVRIQLEYNATRIILHRLFMPDVGDSQPNGSALASLNICLQVALHQLHVLQLCVSPPLDCAYDRDEVGRVARLLSTALDVYRTIKDPEQYLLPGIDAAATLENGLEQCLTILKSTSDGSCIMASVDLAQFVHLELQRHRLHTTRSTPQSFHTPLISSPSSLPPSAKETPVSFTHHHARPRVDHPLRISKPTPSSTLSEITPMTLQQQRGKQPLTGLSSPAPSIISFASPSTPSTMASSSGGQRKSSGGKPSKPAVPRPTQFSQQTFVQATGIRIDGKDQPRFRYFNPRKMNKFLFIDENQ</sequence>
<dbReference type="InterPro" id="IPR007219">
    <property type="entry name" value="XnlR_reg_dom"/>
</dbReference>
<dbReference type="GO" id="GO:0008270">
    <property type="term" value="F:zinc ion binding"/>
    <property type="evidence" value="ECO:0007669"/>
    <property type="project" value="InterPro"/>
</dbReference>
<dbReference type="PANTHER" id="PTHR47338">
    <property type="entry name" value="ZN(II)2CYS6 TRANSCRIPTION FACTOR (EUROFUNG)-RELATED"/>
    <property type="match status" value="1"/>
</dbReference>
<gene>
    <name evidence="8" type="ORF">DM01DRAFT_1338439</name>
</gene>
<keyword evidence="5" id="KW-0539">Nucleus</keyword>
<dbReference type="CDD" id="cd12148">
    <property type="entry name" value="fungal_TF_MHR"/>
    <property type="match status" value="1"/>
</dbReference>
<dbReference type="EMBL" id="MCGT01000028">
    <property type="protein sequence ID" value="ORX48780.1"/>
    <property type="molecule type" value="Genomic_DNA"/>
</dbReference>
<feature type="region of interest" description="Disordered" evidence="6">
    <location>
        <begin position="555"/>
        <end position="677"/>
    </location>
</feature>
<name>A0A1X2G9W7_9FUNG</name>
<evidence type="ECO:0000313" key="8">
    <source>
        <dbReference type="EMBL" id="ORX48780.1"/>
    </source>
</evidence>
<feature type="compositionally biased region" description="Low complexity" evidence="6">
    <location>
        <begin position="630"/>
        <end position="665"/>
    </location>
</feature>
<comment type="caution">
    <text evidence="8">The sequence shown here is derived from an EMBL/GenBank/DDBJ whole genome shotgun (WGS) entry which is preliminary data.</text>
</comment>
<reference evidence="8 9" key="1">
    <citation type="submission" date="2016-07" db="EMBL/GenBank/DDBJ databases">
        <title>Pervasive Adenine N6-methylation of Active Genes in Fungi.</title>
        <authorList>
            <consortium name="DOE Joint Genome Institute"/>
            <person name="Mondo S.J."/>
            <person name="Dannebaum R.O."/>
            <person name="Kuo R.C."/>
            <person name="Labutti K."/>
            <person name="Haridas S."/>
            <person name="Kuo A."/>
            <person name="Salamov A."/>
            <person name="Ahrendt S.R."/>
            <person name="Lipzen A."/>
            <person name="Sullivan W."/>
            <person name="Andreopoulos W.B."/>
            <person name="Clum A."/>
            <person name="Lindquist E."/>
            <person name="Daum C."/>
            <person name="Ramamoorthy G.K."/>
            <person name="Gryganskyi A."/>
            <person name="Culley D."/>
            <person name="Magnuson J.K."/>
            <person name="James T.Y."/>
            <person name="O'Malley M.A."/>
            <person name="Stajich J.E."/>
            <person name="Spatafora J.W."/>
            <person name="Visel A."/>
            <person name="Grigoriev I.V."/>
        </authorList>
    </citation>
    <scope>NUCLEOTIDE SEQUENCE [LARGE SCALE GENOMIC DNA]</scope>
    <source>
        <strain evidence="8 9">NRRL 3301</strain>
    </source>
</reference>
<feature type="domain" description="Xylanolytic transcriptional activator regulatory" evidence="7">
    <location>
        <begin position="124"/>
        <end position="306"/>
    </location>
</feature>
<comment type="subcellular location">
    <subcellularLocation>
        <location evidence="1">Nucleus</location>
    </subcellularLocation>
</comment>
<dbReference type="InterPro" id="IPR050815">
    <property type="entry name" value="TF_fung"/>
</dbReference>
<keyword evidence="2" id="KW-0479">Metal-binding</keyword>
<keyword evidence="3" id="KW-0805">Transcription regulation</keyword>
<feature type="compositionally biased region" description="Low complexity" evidence="6">
    <location>
        <begin position="258"/>
        <end position="272"/>
    </location>
</feature>
<evidence type="ECO:0000256" key="1">
    <source>
        <dbReference type="ARBA" id="ARBA00004123"/>
    </source>
</evidence>
<evidence type="ECO:0000256" key="5">
    <source>
        <dbReference type="ARBA" id="ARBA00023242"/>
    </source>
</evidence>
<proteinExistence type="predicted"/>
<keyword evidence="4" id="KW-0804">Transcription</keyword>
<feature type="region of interest" description="Disordered" evidence="6">
    <location>
        <begin position="255"/>
        <end position="287"/>
    </location>
</feature>
<feature type="compositionally biased region" description="Low complexity" evidence="6">
    <location>
        <begin position="566"/>
        <end position="577"/>
    </location>
</feature>
<dbReference type="GO" id="GO:0000981">
    <property type="term" value="F:DNA-binding transcription factor activity, RNA polymerase II-specific"/>
    <property type="evidence" value="ECO:0007669"/>
    <property type="project" value="InterPro"/>
</dbReference>